<dbReference type="GO" id="GO:0006259">
    <property type="term" value="P:DNA metabolic process"/>
    <property type="evidence" value="ECO:0007669"/>
    <property type="project" value="UniProtKB-ARBA"/>
</dbReference>
<dbReference type="Gene3D" id="3.30.420.10">
    <property type="entry name" value="Ribonuclease H-like superfamily/Ribonuclease H"/>
    <property type="match status" value="1"/>
</dbReference>
<keyword evidence="6" id="KW-1185">Reference proteome</keyword>
<dbReference type="PANTHER" id="PTHR30231">
    <property type="entry name" value="DNA POLYMERASE III SUBUNIT EPSILON"/>
    <property type="match status" value="1"/>
</dbReference>
<gene>
    <name evidence="5" type="ORF">G8770_19480</name>
</gene>
<keyword evidence="1" id="KW-0540">Nuclease</keyword>
<name>A0A9E5MNV4_9GAMM</name>
<accession>A0A9E5MNV4</accession>
<keyword evidence="3 5" id="KW-0269">Exonuclease</keyword>
<evidence type="ECO:0000256" key="1">
    <source>
        <dbReference type="ARBA" id="ARBA00022722"/>
    </source>
</evidence>
<dbReference type="Proteomes" id="UP000787472">
    <property type="component" value="Unassembled WGS sequence"/>
</dbReference>
<dbReference type="GO" id="GO:0005829">
    <property type="term" value="C:cytosol"/>
    <property type="evidence" value="ECO:0007669"/>
    <property type="project" value="TreeGrafter"/>
</dbReference>
<dbReference type="GO" id="GO:0008408">
    <property type="term" value="F:3'-5' exonuclease activity"/>
    <property type="evidence" value="ECO:0007669"/>
    <property type="project" value="TreeGrafter"/>
</dbReference>
<dbReference type="InterPro" id="IPR013520">
    <property type="entry name" value="Ribonucl_H"/>
</dbReference>
<comment type="caution">
    <text evidence="5">The sequence shown here is derived from an EMBL/GenBank/DDBJ whole genome shotgun (WGS) entry which is preliminary data.</text>
</comment>
<proteinExistence type="predicted"/>
<keyword evidence="2" id="KW-0378">Hydrolase</keyword>
<feature type="domain" description="Exonuclease" evidence="4">
    <location>
        <begin position="23"/>
        <end position="196"/>
    </location>
</feature>
<evidence type="ECO:0000256" key="3">
    <source>
        <dbReference type="ARBA" id="ARBA00022839"/>
    </source>
</evidence>
<protein>
    <submittedName>
        <fullName evidence="5">3'-5' exonuclease</fullName>
    </submittedName>
</protein>
<dbReference type="EMBL" id="JAAONZ010000019">
    <property type="protein sequence ID" value="NHO67734.1"/>
    <property type="molecule type" value="Genomic_DNA"/>
</dbReference>
<dbReference type="GO" id="GO:0003676">
    <property type="term" value="F:nucleic acid binding"/>
    <property type="evidence" value="ECO:0007669"/>
    <property type="project" value="InterPro"/>
</dbReference>
<dbReference type="AlphaFoldDB" id="A0A9E5MNV4"/>
<evidence type="ECO:0000313" key="5">
    <source>
        <dbReference type="EMBL" id="NHO67734.1"/>
    </source>
</evidence>
<dbReference type="InterPro" id="IPR012337">
    <property type="entry name" value="RNaseH-like_sf"/>
</dbReference>
<dbReference type="PANTHER" id="PTHR30231:SF4">
    <property type="entry name" value="PROTEIN NEN2"/>
    <property type="match status" value="1"/>
</dbReference>
<dbReference type="SUPFAM" id="SSF53098">
    <property type="entry name" value="Ribonuclease H-like"/>
    <property type="match status" value="1"/>
</dbReference>
<sequence>MAPLRECWQHSHSCGGADWRQQEFLVVDTETSALEIASGELLSVGWVVIRDGRILLGSAEHWLLKPQNSVGESATIHTLRDCELDAGLTEAELMRRFLQAAAGRALVFHHAGLDLAFLNRITRRLYGAPLLLPVVDTLQLEKRNLERRNRPLEANALRLANCCKRYNLPLSKAHNALTDALATAELLLAQVSYKGKGVKLRDLIA</sequence>
<evidence type="ECO:0000259" key="4">
    <source>
        <dbReference type="SMART" id="SM00479"/>
    </source>
</evidence>
<dbReference type="SMART" id="SM00479">
    <property type="entry name" value="EXOIII"/>
    <property type="match status" value="1"/>
</dbReference>
<evidence type="ECO:0000256" key="2">
    <source>
        <dbReference type="ARBA" id="ARBA00022801"/>
    </source>
</evidence>
<reference evidence="5" key="1">
    <citation type="submission" date="2020-03" db="EMBL/GenBank/DDBJ databases">
        <authorList>
            <person name="Guo F."/>
        </authorList>
    </citation>
    <scope>NUCLEOTIDE SEQUENCE</scope>
    <source>
        <strain evidence="5">JCM 30134</strain>
    </source>
</reference>
<dbReference type="Pfam" id="PF00929">
    <property type="entry name" value="RNase_T"/>
    <property type="match status" value="1"/>
</dbReference>
<dbReference type="CDD" id="cd06127">
    <property type="entry name" value="DEDDh"/>
    <property type="match status" value="1"/>
</dbReference>
<evidence type="ECO:0000313" key="6">
    <source>
        <dbReference type="Proteomes" id="UP000787472"/>
    </source>
</evidence>
<organism evidence="5 6">
    <name type="scientific">Pseudomaricurvus hydrocarbonicus</name>
    <dbReference type="NCBI Taxonomy" id="1470433"/>
    <lineage>
        <taxon>Bacteria</taxon>
        <taxon>Pseudomonadati</taxon>
        <taxon>Pseudomonadota</taxon>
        <taxon>Gammaproteobacteria</taxon>
        <taxon>Cellvibrionales</taxon>
        <taxon>Cellvibrionaceae</taxon>
        <taxon>Pseudomaricurvus</taxon>
    </lineage>
</organism>
<dbReference type="InterPro" id="IPR036397">
    <property type="entry name" value="RNaseH_sf"/>
</dbReference>